<dbReference type="CTD" id="20247263"/>
<dbReference type="GO" id="GO:0016020">
    <property type="term" value="C:membrane"/>
    <property type="evidence" value="ECO:0007669"/>
    <property type="project" value="InterPro"/>
</dbReference>
<feature type="domain" description="T-SNARE coiled-coil homology" evidence="2">
    <location>
        <begin position="191"/>
        <end position="243"/>
    </location>
</feature>
<dbReference type="KEGG" id="lgi:LOTGIDRAFT_225144"/>
<keyword evidence="4" id="KW-1185">Reference proteome</keyword>
<dbReference type="PROSITE" id="PS50192">
    <property type="entry name" value="T_SNARE"/>
    <property type="match status" value="1"/>
</dbReference>
<dbReference type="GO" id="GO:0016192">
    <property type="term" value="P:vesicle-mediated transport"/>
    <property type="evidence" value="ECO:0007669"/>
    <property type="project" value="InterPro"/>
</dbReference>
<feature type="region of interest" description="Disordered" evidence="1">
    <location>
        <begin position="127"/>
        <end position="147"/>
    </location>
</feature>
<evidence type="ECO:0000256" key="1">
    <source>
        <dbReference type="SAM" id="MobiDB-lite"/>
    </source>
</evidence>
<dbReference type="OMA" id="YPVMGAL"/>
<dbReference type="HOGENOM" id="CLU_058244_0_0_1"/>
<dbReference type="InterPro" id="IPR000727">
    <property type="entry name" value="T_SNARE_dom"/>
</dbReference>
<name>V4AWA5_LOTGI</name>
<dbReference type="EMBL" id="KB200385">
    <property type="protein sequence ID" value="ESP01758.1"/>
    <property type="molecule type" value="Genomic_DNA"/>
</dbReference>
<proteinExistence type="predicted"/>
<organism evidence="3 4">
    <name type="scientific">Lottia gigantea</name>
    <name type="common">Giant owl limpet</name>
    <dbReference type="NCBI Taxonomy" id="225164"/>
    <lineage>
        <taxon>Eukaryota</taxon>
        <taxon>Metazoa</taxon>
        <taxon>Spiralia</taxon>
        <taxon>Lophotrochozoa</taxon>
        <taxon>Mollusca</taxon>
        <taxon>Gastropoda</taxon>
        <taxon>Patellogastropoda</taxon>
        <taxon>Lottioidea</taxon>
        <taxon>Lottiidae</taxon>
        <taxon>Lottia</taxon>
    </lineage>
</organism>
<dbReference type="OrthoDB" id="10035606at2759"/>
<reference evidence="3 4" key="1">
    <citation type="journal article" date="2013" name="Nature">
        <title>Insights into bilaterian evolution from three spiralian genomes.</title>
        <authorList>
            <person name="Simakov O."/>
            <person name="Marletaz F."/>
            <person name="Cho S.J."/>
            <person name="Edsinger-Gonzales E."/>
            <person name="Havlak P."/>
            <person name="Hellsten U."/>
            <person name="Kuo D.H."/>
            <person name="Larsson T."/>
            <person name="Lv J."/>
            <person name="Arendt D."/>
            <person name="Savage R."/>
            <person name="Osoegawa K."/>
            <person name="de Jong P."/>
            <person name="Grimwood J."/>
            <person name="Chapman J.A."/>
            <person name="Shapiro H."/>
            <person name="Aerts A."/>
            <person name="Otillar R.P."/>
            <person name="Terry A.Y."/>
            <person name="Boore J.L."/>
            <person name="Grigoriev I.V."/>
            <person name="Lindberg D.R."/>
            <person name="Seaver E.C."/>
            <person name="Weisblat D.A."/>
            <person name="Putnam N.H."/>
            <person name="Rokhsar D.S."/>
        </authorList>
    </citation>
    <scope>NUCLEOTIDE SEQUENCE [LARGE SCALE GENOMIC DNA]</scope>
</reference>
<dbReference type="InterPro" id="IPR010989">
    <property type="entry name" value="SNARE"/>
</dbReference>
<dbReference type="RefSeq" id="XP_009047532.1">
    <property type="nucleotide sequence ID" value="XM_009049284.1"/>
</dbReference>
<accession>V4AWA5</accession>
<dbReference type="GeneID" id="20247263"/>
<evidence type="ECO:0000313" key="4">
    <source>
        <dbReference type="Proteomes" id="UP000030746"/>
    </source>
</evidence>
<dbReference type="Pfam" id="PF26585">
    <property type="entry name" value="STX17_N"/>
    <property type="match status" value="1"/>
</dbReference>
<dbReference type="STRING" id="225164.V4AWA5"/>
<evidence type="ECO:0000313" key="3">
    <source>
        <dbReference type="EMBL" id="ESP01758.1"/>
    </source>
</evidence>
<evidence type="ECO:0000259" key="2">
    <source>
        <dbReference type="PROSITE" id="PS50192"/>
    </source>
</evidence>
<gene>
    <name evidence="3" type="ORF">LOTGIDRAFT_225144</name>
</gene>
<dbReference type="AlphaFoldDB" id="V4AWA5"/>
<dbReference type="InterPro" id="IPR059001">
    <property type="entry name" value="STX17_N"/>
</dbReference>
<sequence>MASFERNQRSIEFTTAQKYPIRRFEVSIKKFVKVLTIDLERLDKHRVNIDRLTHQENWTLLNKEQVNASRTVQQIKANVREIEKARGQIIEDDLHQFDLCIEEVKLKAIQAVKDFLVLSQGGGSSPLGELTLTPGSESPPPTSISTDYTPTPACDIPIRSSGISPSGSTSFSLPSSSQMTQIQLYTNPPASTVNPETLASWEHLQEDLIDLNGMINDFATMVEEQGEKVDKIEDNIEKAELDV</sequence>
<protein>
    <recommendedName>
        <fullName evidence="2">t-SNARE coiled-coil homology domain-containing protein</fullName>
    </recommendedName>
</protein>
<feature type="non-terminal residue" evidence="3">
    <location>
        <position position="243"/>
    </location>
</feature>
<dbReference type="Proteomes" id="UP000030746">
    <property type="component" value="Unassembled WGS sequence"/>
</dbReference>
<dbReference type="SUPFAM" id="SSF47661">
    <property type="entry name" value="t-snare proteins"/>
    <property type="match status" value="1"/>
</dbReference>
<dbReference type="Gene3D" id="1.20.5.110">
    <property type="match status" value="1"/>
</dbReference>